<reference evidence="1 2" key="1">
    <citation type="submission" date="2021-11" db="EMBL/GenBank/DDBJ databases">
        <title>Whole genome of Geoglobus acetivorans.</title>
        <authorList>
            <person name="Liu D."/>
        </authorList>
    </citation>
    <scope>NUCLEOTIDE SEQUENCE [LARGE SCALE GENOMIC DNA]</scope>
    <source>
        <strain evidence="1 2">SBH6</strain>
    </source>
</reference>
<gene>
    <name evidence="1" type="ORF">LPQ35_03440</name>
</gene>
<proteinExistence type="predicted"/>
<keyword evidence="2" id="KW-1185">Reference proteome</keyword>
<dbReference type="Proteomes" id="UP001492541">
    <property type="component" value="Chromosome"/>
</dbReference>
<name>A0ABZ3H6K5_GEOAI</name>
<dbReference type="GeneID" id="90448707"/>
<protein>
    <recommendedName>
        <fullName evidence="3">TerB family tellurite resistance protein</fullName>
    </recommendedName>
</protein>
<evidence type="ECO:0000313" key="2">
    <source>
        <dbReference type="Proteomes" id="UP001492541"/>
    </source>
</evidence>
<accession>A0ABZ3H6K5</accession>
<evidence type="ECO:0000313" key="1">
    <source>
        <dbReference type="EMBL" id="XAT64438.1"/>
    </source>
</evidence>
<organism evidence="1 2">
    <name type="scientific">Geoglobus acetivorans</name>
    <dbReference type="NCBI Taxonomy" id="565033"/>
    <lineage>
        <taxon>Archaea</taxon>
        <taxon>Methanobacteriati</taxon>
        <taxon>Methanobacteriota</taxon>
        <taxon>Archaeoglobi</taxon>
        <taxon>Archaeoglobales</taxon>
        <taxon>Archaeoglobaceae</taxon>
        <taxon>Geoglobus</taxon>
    </lineage>
</organism>
<sequence>MNLNVRELQIFLNLLKYAYLNENLVAIRLLGLIGTCDRADDDFVFRLMVDNEKHKILLQEVLHEISYEHDFDISDYEKNVYLLLELWKGEVDRFDIKVLEKQAYRIYKMLLKFTDEKLRPQLEEGVYASIRSKILEILEDEERYSRELENI</sequence>
<dbReference type="EMBL" id="CP087714">
    <property type="protein sequence ID" value="XAT64438.1"/>
    <property type="molecule type" value="Genomic_DNA"/>
</dbReference>
<evidence type="ECO:0008006" key="3">
    <source>
        <dbReference type="Google" id="ProtNLM"/>
    </source>
</evidence>
<dbReference type="RefSeq" id="WP_193805907.1">
    <property type="nucleotide sequence ID" value="NZ_CP087714.1"/>
</dbReference>